<dbReference type="Pfam" id="PF00078">
    <property type="entry name" value="RVT_1"/>
    <property type="match status" value="1"/>
</dbReference>
<dbReference type="PANTHER" id="PTHR37984:SF5">
    <property type="entry name" value="PROTEIN NYNRIN-LIKE"/>
    <property type="match status" value="1"/>
</dbReference>
<evidence type="ECO:0000313" key="7">
    <source>
        <dbReference type="EMBL" id="KAL1279059.1"/>
    </source>
</evidence>
<dbReference type="PROSITE" id="PS50994">
    <property type="entry name" value="INTEGRASE"/>
    <property type="match status" value="1"/>
</dbReference>
<dbReference type="SUPFAM" id="SSF56672">
    <property type="entry name" value="DNA/RNA polymerases"/>
    <property type="match status" value="1"/>
</dbReference>
<name>A0ABR3NPV1_9TELE</name>
<dbReference type="InterPro" id="IPR041577">
    <property type="entry name" value="RT_RNaseH_2"/>
</dbReference>
<dbReference type="CDD" id="cd01647">
    <property type="entry name" value="RT_LTR"/>
    <property type="match status" value="1"/>
</dbReference>
<feature type="domain" description="Reverse transcriptase" evidence="5">
    <location>
        <begin position="41"/>
        <end position="218"/>
    </location>
</feature>
<keyword evidence="3" id="KW-0511">Multifunctional enzyme</keyword>
<evidence type="ECO:0000256" key="1">
    <source>
        <dbReference type="ARBA" id="ARBA00010879"/>
    </source>
</evidence>
<dbReference type="Pfam" id="PF17921">
    <property type="entry name" value="Integrase_H2C2"/>
    <property type="match status" value="1"/>
</dbReference>
<dbReference type="InterPro" id="IPR043128">
    <property type="entry name" value="Rev_trsase/Diguanyl_cyclase"/>
</dbReference>
<dbReference type="InterPro" id="IPR000477">
    <property type="entry name" value="RT_dom"/>
</dbReference>
<organism evidence="7 8">
    <name type="scientific">Cirrhinus molitorella</name>
    <name type="common">mud carp</name>
    <dbReference type="NCBI Taxonomy" id="172907"/>
    <lineage>
        <taxon>Eukaryota</taxon>
        <taxon>Metazoa</taxon>
        <taxon>Chordata</taxon>
        <taxon>Craniata</taxon>
        <taxon>Vertebrata</taxon>
        <taxon>Euteleostomi</taxon>
        <taxon>Actinopterygii</taxon>
        <taxon>Neopterygii</taxon>
        <taxon>Teleostei</taxon>
        <taxon>Ostariophysi</taxon>
        <taxon>Cypriniformes</taxon>
        <taxon>Cyprinidae</taxon>
        <taxon>Labeoninae</taxon>
        <taxon>Labeonini</taxon>
        <taxon>Cirrhinus</taxon>
    </lineage>
</organism>
<dbReference type="InterPro" id="IPR012337">
    <property type="entry name" value="RNaseH-like_sf"/>
</dbReference>
<comment type="caution">
    <text evidence="7">The sequence shown here is derived from an EMBL/GenBank/DDBJ whole genome shotgun (WGS) entry which is preliminary data.</text>
</comment>
<dbReference type="Pfam" id="PF17919">
    <property type="entry name" value="RT_RNaseH_2"/>
    <property type="match status" value="1"/>
</dbReference>
<dbReference type="PANTHER" id="PTHR37984">
    <property type="entry name" value="PROTEIN CBG26694"/>
    <property type="match status" value="1"/>
</dbReference>
<proteinExistence type="inferred from homology"/>
<dbReference type="Gene3D" id="1.10.340.70">
    <property type="match status" value="1"/>
</dbReference>
<dbReference type="InterPro" id="IPR036397">
    <property type="entry name" value="RNaseH_sf"/>
</dbReference>
<dbReference type="InterPro" id="IPR041588">
    <property type="entry name" value="Integrase_H2C2"/>
</dbReference>
<gene>
    <name evidence="7" type="ORF">QQF64_025732</name>
</gene>
<dbReference type="PROSITE" id="PS50878">
    <property type="entry name" value="RT_POL"/>
    <property type="match status" value="1"/>
</dbReference>
<dbReference type="CDD" id="cd09274">
    <property type="entry name" value="RNase_HI_RT_Ty3"/>
    <property type="match status" value="1"/>
</dbReference>
<evidence type="ECO:0000259" key="6">
    <source>
        <dbReference type="PROSITE" id="PS50994"/>
    </source>
</evidence>
<comment type="similarity">
    <text evidence="1">Belongs to the beta type-B retroviral polymerase family. HERV class-II K(HML-2) pol subfamily.</text>
</comment>
<dbReference type="Pfam" id="PF00665">
    <property type="entry name" value="rve"/>
    <property type="match status" value="1"/>
</dbReference>
<sequence>MLLSSWMLSGTNASSSTDVVFLVILFFPFSVAGGISEMGDNTGIIEKVDSSPWVSPLVVIQKKSGGIRLCVDLREPNKAVIIDSHPLPHIEEVFTELRGASIFSTIDLQNAYHQVTLHQDSRDLTAFVTHDGLYCFTRVPYGLASAPSAFQRMMSQILAGQDGVQCYLDDIIVYGDNPELHEKRLQSVLQRLQNCGLKLNVEKCCFRKPELPFLGHVISTSGLHPNPDHVLAIQQAPPPHDAQTLRSFLGLAGWYSKFIPNYATLVEPLRALLRKSTGFCWTDEAQEYFNRLKQLITTSPALALFDPSLPTTVTTDASDYGIGAVLTQSHGTTERTVAFAPRTLSDCERKYSATEKEALACVWATEKWRTYLWGRHFTLCTDHSPLTTLLSTKGLGRAGMRLARWSARLLCFTYSMKYKPGQDNVTADCLSRLPLPGTDYSQEQEPEMVAVLSPEFAAVTIEELKSACNACPILQQVKACIEKGWPRSAKSPAIASYHRLRNELSVHDGYVIRGTHRVIIPEALQSKFIQLAHATHQGMVRTKQRLRDLYWWPGMDCQVENAIKACSTCLQHDKTATTHVAPLCPVPTPTTAWEKLAIDVVGPLNNAPQGCRFAMTLIDYYSKWPEIAFAPDVTSATVVKFLSTVFSREGNPLELITDNGSQFVSAEFEAFLADRDIKHYRSSVYYPQANGEIERFNRVFKDCLQTASIEGKEWKASTYLQSNSTCCNKTVTCSAFAWPTN</sequence>
<dbReference type="InterPro" id="IPR050951">
    <property type="entry name" value="Retrovirus_Pol_polyprotein"/>
</dbReference>
<dbReference type="Proteomes" id="UP001558613">
    <property type="component" value="Unassembled WGS sequence"/>
</dbReference>
<dbReference type="InterPro" id="IPR001584">
    <property type="entry name" value="Integrase_cat-core"/>
</dbReference>
<keyword evidence="8" id="KW-1185">Reference proteome</keyword>
<protein>
    <recommendedName>
        <fullName evidence="4">Gypsy retrotransposon integrase-like protein 1</fullName>
        <ecNumber evidence="2">3.1.26.4</ecNumber>
    </recommendedName>
</protein>
<dbReference type="EMBL" id="JAYMGO010000003">
    <property type="protein sequence ID" value="KAL1279059.1"/>
    <property type="molecule type" value="Genomic_DNA"/>
</dbReference>
<evidence type="ECO:0000256" key="4">
    <source>
        <dbReference type="ARBA" id="ARBA00039658"/>
    </source>
</evidence>
<dbReference type="SUPFAM" id="SSF53098">
    <property type="entry name" value="Ribonuclease H-like"/>
    <property type="match status" value="1"/>
</dbReference>
<feature type="domain" description="Integrase catalytic" evidence="6">
    <location>
        <begin position="585"/>
        <end position="702"/>
    </location>
</feature>
<evidence type="ECO:0000256" key="3">
    <source>
        <dbReference type="ARBA" id="ARBA00023268"/>
    </source>
</evidence>
<dbReference type="Gene3D" id="3.30.70.270">
    <property type="match status" value="2"/>
</dbReference>
<dbReference type="InterPro" id="IPR043502">
    <property type="entry name" value="DNA/RNA_pol_sf"/>
</dbReference>
<dbReference type="Gene3D" id="3.10.10.10">
    <property type="entry name" value="HIV Type 1 Reverse Transcriptase, subunit A, domain 1"/>
    <property type="match status" value="1"/>
</dbReference>
<evidence type="ECO:0000256" key="2">
    <source>
        <dbReference type="ARBA" id="ARBA00012180"/>
    </source>
</evidence>
<evidence type="ECO:0000259" key="5">
    <source>
        <dbReference type="PROSITE" id="PS50878"/>
    </source>
</evidence>
<dbReference type="Gene3D" id="3.30.420.10">
    <property type="entry name" value="Ribonuclease H-like superfamily/Ribonuclease H"/>
    <property type="match status" value="1"/>
</dbReference>
<reference evidence="7 8" key="1">
    <citation type="submission" date="2023-09" db="EMBL/GenBank/DDBJ databases">
        <authorList>
            <person name="Wang M."/>
        </authorList>
    </citation>
    <scope>NUCLEOTIDE SEQUENCE [LARGE SCALE GENOMIC DNA]</scope>
    <source>
        <strain evidence="7">GT-2023</strain>
        <tissue evidence="7">Liver</tissue>
    </source>
</reference>
<accession>A0ABR3NPV1</accession>
<dbReference type="EC" id="3.1.26.4" evidence="2"/>
<evidence type="ECO:0000313" key="8">
    <source>
        <dbReference type="Proteomes" id="UP001558613"/>
    </source>
</evidence>